<dbReference type="AlphaFoldDB" id="A0A378TNA1"/>
<dbReference type="Gene3D" id="1.20.120.530">
    <property type="entry name" value="GntR ligand-binding domain-like"/>
    <property type="match status" value="1"/>
</dbReference>
<dbReference type="SMART" id="SM00345">
    <property type="entry name" value="HTH_GNTR"/>
    <property type="match status" value="1"/>
</dbReference>
<dbReference type="InterPro" id="IPR011711">
    <property type="entry name" value="GntR_C"/>
</dbReference>
<evidence type="ECO:0000256" key="3">
    <source>
        <dbReference type="ARBA" id="ARBA00023163"/>
    </source>
</evidence>
<dbReference type="CDD" id="cd07377">
    <property type="entry name" value="WHTH_GntR"/>
    <property type="match status" value="1"/>
</dbReference>
<dbReference type="SUPFAM" id="SSF46785">
    <property type="entry name" value="Winged helix' DNA-binding domain"/>
    <property type="match status" value="1"/>
</dbReference>
<gene>
    <name evidence="5" type="primary">ydfH_12</name>
    <name evidence="5" type="ORF">NCTC10821_04814</name>
</gene>
<dbReference type="InterPro" id="IPR036388">
    <property type="entry name" value="WH-like_DNA-bd_sf"/>
</dbReference>
<dbReference type="RefSeq" id="WP_115280242.1">
    <property type="nucleotide sequence ID" value="NZ_AP022600.1"/>
</dbReference>
<sequence length="233" mass="25569">MTTSETAPAVGGELLSTGVKRLLLDRIMSGYYKPGERIVELRLAKEQGISQSPIREALRDLAAIGLIEMHSRRGASVRVPTGAELGDVSLVRSEIDALAARIATPILSDKTLEELQAAYDEMVRCRAAGDIPGLTQADARFHRLIALASGNKAIERVFDQLEPFARTFITLTMPDIDVDVIMQEHLGILAALRDRNADLAATRARAHQLGVSEIFRRFDPASRIHQQHNPIDS</sequence>
<protein>
    <submittedName>
        <fullName evidence="5">GntR family transcriptional regulator</fullName>
    </submittedName>
</protein>
<evidence type="ECO:0000256" key="1">
    <source>
        <dbReference type="ARBA" id="ARBA00023015"/>
    </source>
</evidence>
<evidence type="ECO:0000259" key="4">
    <source>
        <dbReference type="PROSITE" id="PS50949"/>
    </source>
</evidence>
<accession>A0A378TNA1</accession>
<reference evidence="5 6" key="1">
    <citation type="submission" date="2018-06" db="EMBL/GenBank/DDBJ databases">
        <authorList>
            <consortium name="Pathogen Informatics"/>
            <person name="Doyle S."/>
        </authorList>
    </citation>
    <scope>NUCLEOTIDE SEQUENCE [LARGE SCALE GENOMIC DNA]</scope>
    <source>
        <strain evidence="5 6">NCTC10821</strain>
    </source>
</reference>
<dbReference type="GO" id="GO:0003677">
    <property type="term" value="F:DNA binding"/>
    <property type="evidence" value="ECO:0007669"/>
    <property type="project" value="UniProtKB-KW"/>
</dbReference>
<dbReference type="InterPro" id="IPR036390">
    <property type="entry name" value="WH_DNA-bd_sf"/>
</dbReference>
<keyword evidence="1" id="KW-0805">Transcription regulation</keyword>
<dbReference type="InterPro" id="IPR008920">
    <property type="entry name" value="TF_FadR/GntR_C"/>
</dbReference>
<dbReference type="Proteomes" id="UP000254978">
    <property type="component" value="Unassembled WGS sequence"/>
</dbReference>
<feature type="domain" description="HTH gntR-type" evidence="4">
    <location>
        <begin position="13"/>
        <end position="80"/>
    </location>
</feature>
<organism evidence="5 6">
    <name type="scientific">Mycolicibacterium tokaiense</name>
    <dbReference type="NCBI Taxonomy" id="39695"/>
    <lineage>
        <taxon>Bacteria</taxon>
        <taxon>Bacillati</taxon>
        <taxon>Actinomycetota</taxon>
        <taxon>Actinomycetes</taxon>
        <taxon>Mycobacteriales</taxon>
        <taxon>Mycobacteriaceae</taxon>
        <taxon>Mycolicibacterium</taxon>
    </lineage>
</organism>
<name>A0A378TNA1_9MYCO</name>
<dbReference type="PROSITE" id="PS50949">
    <property type="entry name" value="HTH_GNTR"/>
    <property type="match status" value="1"/>
</dbReference>
<dbReference type="EMBL" id="UGQT01000001">
    <property type="protein sequence ID" value="STZ61265.1"/>
    <property type="molecule type" value="Genomic_DNA"/>
</dbReference>
<keyword evidence="2" id="KW-0238">DNA-binding</keyword>
<dbReference type="SUPFAM" id="SSF48008">
    <property type="entry name" value="GntR ligand-binding domain-like"/>
    <property type="match status" value="1"/>
</dbReference>
<dbReference type="SMART" id="SM00895">
    <property type="entry name" value="FCD"/>
    <property type="match status" value="1"/>
</dbReference>
<dbReference type="Pfam" id="PF00392">
    <property type="entry name" value="GntR"/>
    <property type="match status" value="1"/>
</dbReference>
<dbReference type="OrthoDB" id="3570892at2"/>
<evidence type="ECO:0000256" key="2">
    <source>
        <dbReference type="ARBA" id="ARBA00023125"/>
    </source>
</evidence>
<dbReference type="Gene3D" id="1.10.10.10">
    <property type="entry name" value="Winged helix-like DNA-binding domain superfamily/Winged helix DNA-binding domain"/>
    <property type="match status" value="1"/>
</dbReference>
<evidence type="ECO:0000313" key="6">
    <source>
        <dbReference type="Proteomes" id="UP000254978"/>
    </source>
</evidence>
<keyword evidence="6" id="KW-1185">Reference proteome</keyword>
<proteinExistence type="predicted"/>
<dbReference type="GO" id="GO:0003700">
    <property type="term" value="F:DNA-binding transcription factor activity"/>
    <property type="evidence" value="ECO:0007669"/>
    <property type="project" value="InterPro"/>
</dbReference>
<keyword evidence="3" id="KW-0804">Transcription</keyword>
<dbReference type="InterPro" id="IPR000524">
    <property type="entry name" value="Tscrpt_reg_HTH_GntR"/>
</dbReference>
<evidence type="ECO:0000313" key="5">
    <source>
        <dbReference type="EMBL" id="STZ61265.1"/>
    </source>
</evidence>
<dbReference type="Pfam" id="PF07729">
    <property type="entry name" value="FCD"/>
    <property type="match status" value="1"/>
</dbReference>
<dbReference type="PANTHER" id="PTHR43537:SF24">
    <property type="entry name" value="GLUCONATE OPERON TRANSCRIPTIONAL REPRESSOR"/>
    <property type="match status" value="1"/>
</dbReference>
<dbReference type="PANTHER" id="PTHR43537">
    <property type="entry name" value="TRANSCRIPTIONAL REGULATOR, GNTR FAMILY"/>
    <property type="match status" value="1"/>
</dbReference>